<evidence type="ECO:0000313" key="2">
    <source>
        <dbReference type="Proteomes" id="UP001220961"/>
    </source>
</evidence>
<proteinExistence type="predicted"/>
<dbReference type="AlphaFoldDB" id="A0AAF0E7I0"/>
<protein>
    <recommendedName>
        <fullName evidence="3">RGS domain-containing protein</fullName>
    </recommendedName>
</protein>
<evidence type="ECO:0008006" key="3">
    <source>
        <dbReference type="Google" id="ProtNLM"/>
    </source>
</evidence>
<sequence length="129" mass="15073">MADAARRQRLPTLLEVLQGHSGAPVDYESFYQYLQLSWNEDAMAFWAEAQRHEKLCVQYITEHGAMQSPALHTHFLELMNNAEKVYKRYLLSGDHEVLFPQDVRIQMPAQFTPSSVELLRMFEVPKKYV</sequence>
<dbReference type="SUPFAM" id="SSF48097">
    <property type="entry name" value="Regulator of G-protein signaling, RGS"/>
    <property type="match status" value="1"/>
</dbReference>
<dbReference type="Gene3D" id="1.10.167.10">
    <property type="entry name" value="Regulator of G-protein Signalling 4, domain 2"/>
    <property type="match status" value="1"/>
</dbReference>
<accession>A0AAF0E7I0</accession>
<dbReference type="EMBL" id="CP119909">
    <property type="protein sequence ID" value="WFD18948.1"/>
    <property type="molecule type" value="Genomic_DNA"/>
</dbReference>
<reference evidence="1" key="1">
    <citation type="submission" date="2023-03" db="EMBL/GenBank/DDBJ databases">
        <title>Mating type loci evolution in Malassezia.</title>
        <authorList>
            <person name="Coelho M.A."/>
        </authorList>
    </citation>
    <scope>NUCLEOTIDE SEQUENCE</scope>
    <source>
        <strain evidence="1">CBS 10434</strain>
    </source>
</reference>
<organism evidence="1 2">
    <name type="scientific">Malassezia caprae</name>
    <dbReference type="NCBI Taxonomy" id="1381934"/>
    <lineage>
        <taxon>Eukaryota</taxon>
        <taxon>Fungi</taxon>
        <taxon>Dikarya</taxon>
        <taxon>Basidiomycota</taxon>
        <taxon>Ustilaginomycotina</taxon>
        <taxon>Malasseziomycetes</taxon>
        <taxon>Malasseziales</taxon>
        <taxon>Malasseziaceae</taxon>
        <taxon>Malassezia</taxon>
    </lineage>
</organism>
<gene>
    <name evidence="1" type="ORF">MCAP1_001161</name>
</gene>
<evidence type="ECO:0000313" key="1">
    <source>
        <dbReference type="EMBL" id="WFD18948.1"/>
    </source>
</evidence>
<name>A0AAF0E7I0_9BASI</name>
<dbReference type="Proteomes" id="UP001220961">
    <property type="component" value="Chromosome 2"/>
</dbReference>
<keyword evidence="2" id="KW-1185">Reference proteome</keyword>
<dbReference type="InterPro" id="IPR036305">
    <property type="entry name" value="RGS_sf"/>
</dbReference>
<dbReference type="InterPro" id="IPR044926">
    <property type="entry name" value="RGS_subdomain_2"/>
</dbReference>